<dbReference type="EnsemblMetazoa" id="XM_008191407.1">
    <property type="protein sequence ID" value="XP_008189629.1"/>
    <property type="gene ID" value="LOC103311710"/>
</dbReference>
<sequence>MKQHALTIIEPGVYHHFGLIPAIKRHFTLNPINNTDVVKIVIGIDGLPITKSSSSQLWSILGYIRPLDNAVFPIGIYWGHEKPKNSNDYLEQFILEAKNVLLNGVNIDGTIIKVEIDGFCLDAPAKSFILKIKGHTGFDSCTRCREEGEYLQNRTCFPFTQNNLVKRTHNDYITREHDEHHVGSAISDLSILPNIDIVAKFSLDYMHLTCLGVMKKLIHLWIDKGPLNVRLPSSVTKQLSISLSSLAQYIP</sequence>
<accession>A0A8R2BAJ0</accession>
<protein>
    <submittedName>
        <fullName evidence="1">Uncharacterized protein</fullName>
    </submittedName>
</protein>
<keyword evidence="2" id="KW-1185">Reference proteome</keyword>
<evidence type="ECO:0000313" key="1">
    <source>
        <dbReference type="EnsemblMetazoa" id="XP_008189629.1"/>
    </source>
</evidence>
<dbReference type="AlphaFoldDB" id="A0A8R2BAJ0"/>
<dbReference type="GeneID" id="103311710"/>
<evidence type="ECO:0000313" key="2">
    <source>
        <dbReference type="Proteomes" id="UP000007819"/>
    </source>
</evidence>
<proteinExistence type="predicted"/>
<dbReference type="KEGG" id="api:103311710"/>
<organism evidence="1 2">
    <name type="scientific">Acyrthosiphon pisum</name>
    <name type="common">Pea aphid</name>
    <dbReference type="NCBI Taxonomy" id="7029"/>
    <lineage>
        <taxon>Eukaryota</taxon>
        <taxon>Metazoa</taxon>
        <taxon>Ecdysozoa</taxon>
        <taxon>Arthropoda</taxon>
        <taxon>Hexapoda</taxon>
        <taxon>Insecta</taxon>
        <taxon>Pterygota</taxon>
        <taxon>Neoptera</taxon>
        <taxon>Paraneoptera</taxon>
        <taxon>Hemiptera</taxon>
        <taxon>Sternorrhyncha</taxon>
        <taxon>Aphidomorpha</taxon>
        <taxon>Aphidoidea</taxon>
        <taxon>Aphididae</taxon>
        <taxon>Macrosiphini</taxon>
        <taxon>Acyrthosiphon</taxon>
    </lineage>
</organism>
<dbReference type="RefSeq" id="XP_008189629.1">
    <property type="nucleotide sequence ID" value="XM_008191407.1"/>
</dbReference>
<name>A0A8R2BAJ0_ACYPI</name>
<reference evidence="1" key="2">
    <citation type="submission" date="2022-06" db="UniProtKB">
        <authorList>
            <consortium name="EnsemblMetazoa"/>
        </authorList>
    </citation>
    <scope>IDENTIFICATION</scope>
</reference>
<dbReference type="OrthoDB" id="7554869at2759"/>
<dbReference type="PANTHER" id="PTHR33053:SF24">
    <property type="entry name" value="TRANSPOSASE DOMAIN-CONTAINING PROTEIN"/>
    <property type="match status" value="1"/>
</dbReference>
<reference evidence="2" key="1">
    <citation type="submission" date="2010-06" db="EMBL/GenBank/DDBJ databases">
        <authorList>
            <person name="Jiang H."/>
            <person name="Abraham K."/>
            <person name="Ali S."/>
            <person name="Alsbrooks S.L."/>
            <person name="Anim B.N."/>
            <person name="Anosike U.S."/>
            <person name="Attaway T."/>
            <person name="Bandaranaike D.P."/>
            <person name="Battles P.K."/>
            <person name="Bell S.N."/>
            <person name="Bell A.V."/>
            <person name="Beltran B."/>
            <person name="Bickham C."/>
            <person name="Bustamante Y."/>
            <person name="Caleb T."/>
            <person name="Canada A."/>
            <person name="Cardenas V."/>
            <person name="Carter K."/>
            <person name="Chacko J."/>
            <person name="Chandrabose M.N."/>
            <person name="Chavez D."/>
            <person name="Chavez A."/>
            <person name="Chen L."/>
            <person name="Chu H.-S."/>
            <person name="Claassen K.J."/>
            <person name="Cockrell R."/>
            <person name="Collins M."/>
            <person name="Cooper J.A."/>
            <person name="Cree A."/>
            <person name="Curry S.M."/>
            <person name="Da Y."/>
            <person name="Dao M.D."/>
            <person name="Das B."/>
            <person name="Davila M.-L."/>
            <person name="Davy-Carroll L."/>
            <person name="Denson S."/>
            <person name="Dinh H."/>
            <person name="Ebong V.E."/>
            <person name="Edwards J.R."/>
            <person name="Egan A."/>
            <person name="El-Daye J."/>
            <person name="Escobedo L."/>
            <person name="Fernandez S."/>
            <person name="Fernando P.R."/>
            <person name="Flagg N."/>
            <person name="Forbes L.D."/>
            <person name="Fowler R.G."/>
            <person name="Fu Q."/>
            <person name="Gabisi R.A."/>
            <person name="Ganer J."/>
            <person name="Garbino Pronczuk A."/>
            <person name="Garcia R.M."/>
            <person name="Garner T."/>
            <person name="Garrett T.E."/>
            <person name="Gonzalez D.A."/>
            <person name="Hamid H."/>
            <person name="Hawkins E.S."/>
            <person name="Hirani K."/>
            <person name="Hogues M.E."/>
            <person name="Hollins B."/>
            <person name="Hsiao C.-H."/>
            <person name="Jabil R."/>
            <person name="James M.L."/>
            <person name="Jhangiani S.N."/>
            <person name="Johnson B."/>
            <person name="Johnson Q."/>
            <person name="Joshi V."/>
            <person name="Kalu J.B."/>
            <person name="Kam C."/>
            <person name="Kashfia A."/>
            <person name="Keebler J."/>
            <person name="Kisamo H."/>
            <person name="Kovar C.L."/>
            <person name="Lago L.A."/>
            <person name="Lai C.-Y."/>
            <person name="Laidlaw J."/>
            <person name="Lara F."/>
            <person name="Le T.-K."/>
            <person name="Lee S.L."/>
            <person name="Legall F.H."/>
            <person name="Lemon S.J."/>
            <person name="Lewis L.R."/>
            <person name="Li B."/>
            <person name="Liu Y."/>
            <person name="Liu Y.-S."/>
            <person name="Lopez J."/>
            <person name="Lozado R.J."/>
            <person name="Lu J."/>
            <person name="Madu R.C."/>
            <person name="Maheshwari M."/>
            <person name="Maheshwari R."/>
            <person name="Malloy K."/>
            <person name="Martinez E."/>
            <person name="Mathew T."/>
            <person name="Mercado I.C."/>
            <person name="Mercado C."/>
            <person name="Meyer B."/>
            <person name="Montgomery K."/>
            <person name="Morgan M.B."/>
            <person name="Munidasa M."/>
            <person name="Nazareth L.V."/>
            <person name="Nelson J."/>
            <person name="Ng B.M."/>
            <person name="Nguyen N.B."/>
            <person name="Nguyen P.Q."/>
            <person name="Nguyen T."/>
            <person name="Obregon M."/>
            <person name="Okwuonu G.O."/>
            <person name="Onwere C.G."/>
            <person name="Orozco G."/>
            <person name="Parra A."/>
            <person name="Patel S."/>
            <person name="Patil S."/>
            <person name="Perez A."/>
            <person name="Perez Y."/>
            <person name="Pham C."/>
            <person name="Primus E.L."/>
            <person name="Pu L.-L."/>
            <person name="Puazo M."/>
            <person name="Qin X."/>
            <person name="Quiroz J.B."/>
            <person name="Reese J."/>
            <person name="Richards S."/>
            <person name="Rives C.M."/>
            <person name="Robberts R."/>
            <person name="Ruiz S.J."/>
            <person name="Ruiz M.J."/>
            <person name="Santibanez J."/>
            <person name="Schneider B.W."/>
            <person name="Sisson I."/>
            <person name="Smith M."/>
            <person name="Sodergren E."/>
            <person name="Song X.-Z."/>
            <person name="Song B.B."/>
            <person name="Summersgill H."/>
            <person name="Thelus R."/>
            <person name="Thornton R.D."/>
            <person name="Trejos Z.Y."/>
            <person name="Usmani K."/>
            <person name="Vattathil S."/>
            <person name="Villasana D."/>
            <person name="Walker D.L."/>
            <person name="Wang S."/>
            <person name="Wang K."/>
            <person name="White C.S."/>
            <person name="Williams A.C."/>
            <person name="Williamson J."/>
            <person name="Wilson K."/>
            <person name="Woghiren I.O."/>
            <person name="Woodworth J.R."/>
            <person name="Worley K.C."/>
            <person name="Wright R.A."/>
            <person name="Wu W."/>
            <person name="Young L."/>
            <person name="Zhang L."/>
            <person name="Zhang J."/>
            <person name="Zhu Y."/>
            <person name="Muzny D.M."/>
            <person name="Weinstock G."/>
            <person name="Gibbs R.A."/>
        </authorList>
    </citation>
    <scope>NUCLEOTIDE SEQUENCE [LARGE SCALE GENOMIC DNA]</scope>
    <source>
        <strain evidence="2">LSR1</strain>
    </source>
</reference>
<dbReference type="Proteomes" id="UP000007819">
    <property type="component" value="Unassembled WGS sequence"/>
</dbReference>
<dbReference type="PANTHER" id="PTHR33053">
    <property type="entry name" value="PROTEIN, PUTATIVE-RELATED"/>
    <property type="match status" value="1"/>
</dbReference>